<reference evidence="2" key="1">
    <citation type="submission" date="2022-07" db="EMBL/GenBank/DDBJ databases">
        <authorList>
            <person name="Macas J."/>
            <person name="Novak P."/>
            <person name="Neumann P."/>
        </authorList>
    </citation>
    <scope>NUCLEOTIDE SEQUENCE</scope>
</reference>
<accession>A0AAV0CSA7</accession>
<gene>
    <name evidence="2" type="ORF">CEPIT_LOCUS7711</name>
</gene>
<name>A0AAV0CSA7_9ASTE</name>
<dbReference type="EMBL" id="CAMAPF010000036">
    <property type="protein sequence ID" value="CAH9081489.1"/>
    <property type="molecule type" value="Genomic_DNA"/>
</dbReference>
<protein>
    <submittedName>
        <fullName evidence="2">Uncharacterized protein</fullName>
    </submittedName>
</protein>
<proteinExistence type="predicted"/>
<dbReference type="Proteomes" id="UP001152523">
    <property type="component" value="Unassembled WGS sequence"/>
</dbReference>
<dbReference type="AlphaFoldDB" id="A0AAV0CSA7"/>
<keyword evidence="3" id="KW-1185">Reference proteome</keyword>
<comment type="caution">
    <text evidence="2">The sequence shown here is derived from an EMBL/GenBank/DDBJ whole genome shotgun (WGS) entry which is preliminary data.</text>
</comment>
<organism evidence="2 3">
    <name type="scientific">Cuscuta epithymum</name>
    <dbReference type="NCBI Taxonomy" id="186058"/>
    <lineage>
        <taxon>Eukaryota</taxon>
        <taxon>Viridiplantae</taxon>
        <taxon>Streptophyta</taxon>
        <taxon>Embryophyta</taxon>
        <taxon>Tracheophyta</taxon>
        <taxon>Spermatophyta</taxon>
        <taxon>Magnoliopsida</taxon>
        <taxon>eudicotyledons</taxon>
        <taxon>Gunneridae</taxon>
        <taxon>Pentapetalae</taxon>
        <taxon>asterids</taxon>
        <taxon>lamiids</taxon>
        <taxon>Solanales</taxon>
        <taxon>Convolvulaceae</taxon>
        <taxon>Cuscuteae</taxon>
        <taxon>Cuscuta</taxon>
        <taxon>Cuscuta subgen. Cuscuta</taxon>
    </lineage>
</organism>
<sequence>MICTAPEPGNVSSRSEFVASFDITPTDCVSNVFLNNDASMCANDKAPDPGPGVDTSRAKVGNEGPRSDPSFEPPIACTTLDHLLSSDDNQSEDTQLLLTFALSGPPDCPLEVEHNGF</sequence>
<evidence type="ECO:0000256" key="1">
    <source>
        <dbReference type="SAM" id="MobiDB-lite"/>
    </source>
</evidence>
<evidence type="ECO:0000313" key="2">
    <source>
        <dbReference type="EMBL" id="CAH9081489.1"/>
    </source>
</evidence>
<feature type="region of interest" description="Disordered" evidence="1">
    <location>
        <begin position="41"/>
        <end position="76"/>
    </location>
</feature>
<evidence type="ECO:0000313" key="3">
    <source>
        <dbReference type="Proteomes" id="UP001152523"/>
    </source>
</evidence>